<dbReference type="EMBL" id="CP036299">
    <property type="protein sequence ID" value="QDV29133.1"/>
    <property type="molecule type" value="Genomic_DNA"/>
</dbReference>
<sequence length="86" mass="9519">MMRAAFFGLGAFVALTGYSFLVVDKFVMSGEHEERAKGFRGMLTSPETIQERTKDVFDPPEWSAFVLMSVGCVTMLYAAALPKHGH</sequence>
<keyword evidence="3" id="KW-1185">Reference proteome</keyword>
<dbReference type="AlphaFoldDB" id="A0A518GKH5"/>
<name>A0A518GKH5_9PLAN</name>
<evidence type="ECO:0000313" key="2">
    <source>
        <dbReference type="EMBL" id="QDV29133.1"/>
    </source>
</evidence>
<keyword evidence="1" id="KW-0812">Transmembrane</keyword>
<dbReference type="RefSeq" id="WP_145296586.1">
    <property type="nucleotide sequence ID" value="NZ_CP036299.1"/>
</dbReference>
<gene>
    <name evidence="2" type="ORF">Spb1_10020</name>
</gene>
<organism evidence="2 3">
    <name type="scientific">Planctopirus ephydatiae</name>
    <dbReference type="NCBI Taxonomy" id="2528019"/>
    <lineage>
        <taxon>Bacteria</taxon>
        <taxon>Pseudomonadati</taxon>
        <taxon>Planctomycetota</taxon>
        <taxon>Planctomycetia</taxon>
        <taxon>Planctomycetales</taxon>
        <taxon>Planctomycetaceae</taxon>
        <taxon>Planctopirus</taxon>
    </lineage>
</organism>
<feature type="transmembrane region" description="Helical" evidence="1">
    <location>
        <begin position="62"/>
        <end position="81"/>
    </location>
</feature>
<reference evidence="2 3" key="1">
    <citation type="submission" date="2019-02" db="EMBL/GenBank/DDBJ databases">
        <title>Deep-cultivation of Planctomycetes and their phenomic and genomic characterization uncovers novel biology.</title>
        <authorList>
            <person name="Wiegand S."/>
            <person name="Jogler M."/>
            <person name="Boedeker C."/>
            <person name="Pinto D."/>
            <person name="Vollmers J."/>
            <person name="Rivas-Marin E."/>
            <person name="Kohn T."/>
            <person name="Peeters S.H."/>
            <person name="Heuer A."/>
            <person name="Rast P."/>
            <person name="Oberbeckmann S."/>
            <person name="Bunk B."/>
            <person name="Jeske O."/>
            <person name="Meyerdierks A."/>
            <person name="Storesund J.E."/>
            <person name="Kallscheuer N."/>
            <person name="Luecker S."/>
            <person name="Lage O.M."/>
            <person name="Pohl T."/>
            <person name="Merkel B.J."/>
            <person name="Hornburger P."/>
            <person name="Mueller R.-W."/>
            <person name="Bruemmer F."/>
            <person name="Labrenz M."/>
            <person name="Spormann A.M."/>
            <person name="Op den Camp H."/>
            <person name="Overmann J."/>
            <person name="Amann R."/>
            <person name="Jetten M.S.M."/>
            <person name="Mascher T."/>
            <person name="Medema M.H."/>
            <person name="Devos D.P."/>
            <person name="Kaster A.-K."/>
            <person name="Ovreas L."/>
            <person name="Rohde M."/>
            <person name="Galperin M.Y."/>
            <person name="Jogler C."/>
        </authorList>
    </citation>
    <scope>NUCLEOTIDE SEQUENCE [LARGE SCALE GENOMIC DNA]</scope>
    <source>
        <strain evidence="2 3">Spb1</strain>
    </source>
</reference>
<protein>
    <submittedName>
        <fullName evidence="2">Uncharacterized protein</fullName>
    </submittedName>
</protein>
<keyword evidence="1" id="KW-1133">Transmembrane helix</keyword>
<keyword evidence="1" id="KW-0472">Membrane</keyword>
<dbReference type="KEGG" id="peh:Spb1_10020"/>
<proteinExistence type="predicted"/>
<dbReference type="OrthoDB" id="215731at2"/>
<accession>A0A518GKH5</accession>
<evidence type="ECO:0000313" key="3">
    <source>
        <dbReference type="Proteomes" id="UP000315349"/>
    </source>
</evidence>
<evidence type="ECO:0000256" key="1">
    <source>
        <dbReference type="SAM" id="Phobius"/>
    </source>
</evidence>
<dbReference type="Proteomes" id="UP000315349">
    <property type="component" value="Chromosome"/>
</dbReference>